<keyword evidence="8" id="KW-1185">Reference proteome</keyword>
<reference evidence="7" key="2">
    <citation type="submission" date="2019-07" db="EMBL/GenBank/DDBJ databases">
        <authorList>
            <person name="Seetharam A."/>
            <person name="Woodhouse M."/>
            <person name="Cannon E."/>
        </authorList>
    </citation>
    <scope>NUCLEOTIDE SEQUENCE [LARGE SCALE GENOMIC DNA]</scope>
    <source>
        <strain evidence="7">cv. B73</strain>
    </source>
</reference>
<organism evidence="7 8">
    <name type="scientific">Zea mays</name>
    <name type="common">Maize</name>
    <dbReference type="NCBI Taxonomy" id="4577"/>
    <lineage>
        <taxon>Eukaryota</taxon>
        <taxon>Viridiplantae</taxon>
        <taxon>Streptophyta</taxon>
        <taxon>Embryophyta</taxon>
        <taxon>Tracheophyta</taxon>
        <taxon>Spermatophyta</taxon>
        <taxon>Magnoliopsida</taxon>
        <taxon>Liliopsida</taxon>
        <taxon>Poales</taxon>
        <taxon>Poaceae</taxon>
        <taxon>PACMAD clade</taxon>
        <taxon>Panicoideae</taxon>
        <taxon>Andropogonodae</taxon>
        <taxon>Andropogoneae</taxon>
        <taxon>Tripsacinae</taxon>
        <taxon>Zea</taxon>
    </lineage>
</organism>
<evidence type="ECO:0000256" key="3">
    <source>
        <dbReference type="SAM" id="MobiDB-lite"/>
    </source>
</evidence>
<dbReference type="PANTHER" id="PTHR32099:SF102">
    <property type="entry name" value="OS12G0608700 PROTEIN"/>
    <property type="match status" value="1"/>
</dbReference>
<sequence>MLKKIKYLLLLPDLLLLAVAVVVRLPCAADADDEQLYLPAGAICPTSRNFSAGTAFEANRDILVHRLTAGAAGGGGFYTDSYSGRFSASDTVFGFAMCAVSSSTYDDCILRYSDKPFINDETDRGWIHWTVGTVTFGDVIDERRELMNRIVAEAALSPLRFANGSQPYNERRDDTYGVVQCRMDLDPVHCTDCLNYLIQKLLTRYPNNTIASARGTSCYARYQTDPFDAILDPPAAPPSPPSCKKDASRRRLIVGLEAAAAATGILFLLSLSVQLWFFSRWWQRSRIDKDDMEDKFKNGAGPKRFSYNVLAASTGNFSDEQKLGEGGFGSVYRGFLAELNLHVAIERVSKGSRQGRKEYASEEVEAPQPRAAHWMVPQP</sequence>
<reference evidence="7" key="3">
    <citation type="submission" date="2021-05" db="UniProtKB">
        <authorList>
            <consortium name="EnsemblPlants"/>
        </authorList>
    </citation>
    <scope>IDENTIFICATION</scope>
    <source>
        <strain evidence="7">cv. B73</strain>
    </source>
</reference>
<dbReference type="AlphaFoldDB" id="A0A804NKT8"/>
<evidence type="ECO:0000256" key="4">
    <source>
        <dbReference type="SAM" id="Phobius"/>
    </source>
</evidence>
<keyword evidence="4" id="KW-0472">Membrane</keyword>
<evidence type="ECO:0000256" key="5">
    <source>
        <dbReference type="SAM" id="SignalP"/>
    </source>
</evidence>
<dbReference type="Proteomes" id="UP000007305">
    <property type="component" value="Chromosome 4"/>
</dbReference>
<dbReference type="InterPro" id="IPR002902">
    <property type="entry name" value="GNK2"/>
</dbReference>
<evidence type="ECO:0000313" key="8">
    <source>
        <dbReference type="Proteomes" id="UP000007305"/>
    </source>
</evidence>
<evidence type="ECO:0000313" key="7">
    <source>
        <dbReference type="EnsemblPlants" id="Zm00001eb168080_P001"/>
    </source>
</evidence>
<dbReference type="SUPFAM" id="SSF56112">
    <property type="entry name" value="Protein kinase-like (PK-like)"/>
    <property type="match status" value="1"/>
</dbReference>
<evidence type="ECO:0000256" key="2">
    <source>
        <dbReference type="ARBA" id="ARBA00022737"/>
    </source>
</evidence>
<dbReference type="EnsemblPlants" id="Zm00001eb168080_T001">
    <property type="protein sequence ID" value="Zm00001eb168080_P001"/>
    <property type="gene ID" value="Zm00001eb168080"/>
</dbReference>
<feature type="transmembrane region" description="Helical" evidence="4">
    <location>
        <begin position="252"/>
        <end position="278"/>
    </location>
</feature>
<dbReference type="Gramene" id="Zm00001eb168080_T001">
    <property type="protein sequence ID" value="Zm00001eb168080_P001"/>
    <property type="gene ID" value="Zm00001eb168080"/>
</dbReference>
<protein>
    <recommendedName>
        <fullName evidence="6">Gnk2-homologous domain-containing protein</fullName>
    </recommendedName>
</protein>
<accession>A0A804NKT8</accession>
<keyword evidence="4" id="KW-1133">Transmembrane helix</keyword>
<dbReference type="Gene3D" id="3.30.430.20">
    <property type="entry name" value="Gnk2 domain, C-X8-C-X2-C motif"/>
    <property type="match status" value="1"/>
</dbReference>
<proteinExistence type="predicted"/>
<evidence type="ECO:0000259" key="6">
    <source>
        <dbReference type="PROSITE" id="PS51473"/>
    </source>
</evidence>
<reference evidence="8" key="1">
    <citation type="journal article" date="2009" name="Science">
        <title>The B73 maize genome: complexity, diversity, and dynamics.</title>
        <authorList>
            <person name="Schnable P.S."/>
            <person name="Ware D."/>
            <person name="Fulton R.S."/>
            <person name="Stein J.C."/>
            <person name="Wei F."/>
            <person name="Pasternak S."/>
            <person name="Liang C."/>
            <person name="Zhang J."/>
            <person name="Fulton L."/>
            <person name="Graves T.A."/>
            <person name="Minx P."/>
            <person name="Reily A.D."/>
            <person name="Courtney L."/>
            <person name="Kruchowski S.S."/>
            <person name="Tomlinson C."/>
            <person name="Strong C."/>
            <person name="Delehaunty K."/>
            <person name="Fronick C."/>
            <person name="Courtney B."/>
            <person name="Rock S.M."/>
            <person name="Belter E."/>
            <person name="Du F."/>
            <person name="Kim K."/>
            <person name="Abbott R.M."/>
            <person name="Cotton M."/>
            <person name="Levy A."/>
            <person name="Marchetto P."/>
            <person name="Ochoa K."/>
            <person name="Jackson S.M."/>
            <person name="Gillam B."/>
            <person name="Chen W."/>
            <person name="Yan L."/>
            <person name="Higginbotham J."/>
            <person name="Cardenas M."/>
            <person name="Waligorski J."/>
            <person name="Applebaum E."/>
            <person name="Phelps L."/>
            <person name="Falcone J."/>
            <person name="Kanchi K."/>
            <person name="Thane T."/>
            <person name="Scimone A."/>
            <person name="Thane N."/>
            <person name="Henke J."/>
            <person name="Wang T."/>
            <person name="Ruppert J."/>
            <person name="Shah N."/>
            <person name="Rotter K."/>
            <person name="Hodges J."/>
            <person name="Ingenthron E."/>
            <person name="Cordes M."/>
            <person name="Kohlberg S."/>
            <person name="Sgro J."/>
            <person name="Delgado B."/>
            <person name="Mead K."/>
            <person name="Chinwalla A."/>
            <person name="Leonard S."/>
            <person name="Crouse K."/>
            <person name="Collura K."/>
            <person name="Kudrna D."/>
            <person name="Currie J."/>
            <person name="He R."/>
            <person name="Angelova A."/>
            <person name="Rajasekar S."/>
            <person name="Mueller T."/>
            <person name="Lomeli R."/>
            <person name="Scara G."/>
            <person name="Ko A."/>
            <person name="Delaney K."/>
            <person name="Wissotski M."/>
            <person name="Lopez G."/>
            <person name="Campos D."/>
            <person name="Braidotti M."/>
            <person name="Ashley E."/>
            <person name="Golser W."/>
            <person name="Kim H."/>
            <person name="Lee S."/>
            <person name="Lin J."/>
            <person name="Dujmic Z."/>
            <person name="Kim W."/>
            <person name="Talag J."/>
            <person name="Zuccolo A."/>
            <person name="Fan C."/>
            <person name="Sebastian A."/>
            <person name="Kramer M."/>
            <person name="Spiegel L."/>
            <person name="Nascimento L."/>
            <person name="Zutavern T."/>
            <person name="Miller B."/>
            <person name="Ambroise C."/>
            <person name="Muller S."/>
            <person name="Spooner W."/>
            <person name="Narechania A."/>
            <person name="Ren L."/>
            <person name="Wei S."/>
            <person name="Kumari S."/>
            <person name="Faga B."/>
            <person name="Levy M.J."/>
            <person name="McMahan L."/>
            <person name="Van Buren P."/>
            <person name="Vaughn M.W."/>
            <person name="Ying K."/>
            <person name="Yeh C.-T."/>
            <person name="Emrich S.J."/>
            <person name="Jia Y."/>
            <person name="Kalyanaraman A."/>
            <person name="Hsia A.-P."/>
            <person name="Barbazuk W.B."/>
            <person name="Baucom R.S."/>
            <person name="Brutnell T.P."/>
            <person name="Carpita N.C."/>
            <person name="Chaparro C."/>
            <person name="Chia J.-M."/>
            <person name="Deragon J.-M."/>
            <person name="Estill J.C."/>
            <person name="Fu Y."/>
            <person name="Jeddeloh J.A."/>
            <person name="Han Y."/>
            <person name="Lee H."/>
            <person name="Li P."/>
            <person name="Lisch D.R."/>
            <person name="Liu S."/>
            <person name="Liu Z."/>
            <person name="Nagel D.H."/>
            <person name="McCann M.C."/>
            <person name="SanMiguel P."/>
            <person name="Myers A.M."/>
            <person name="Nettleton D."/>
            <person name="Nguyen J."/>
            <person name="Penning B.W."/>
            <person name="Ponnala L."/>
            <person name="Schneider K.L."/>
            <person name="Schwartz D.C."/>
            <person name="Sharma A."/>
            <person name="Soderlund C."/>
            <person name="Springer N.M."/>
            <person name="Sun Q."/>
            <person name="Wang H."/>
            <person name="Waterman M."/>
            <person name="Westerman R."/>
            <person name="Wolfgruber T.K."/>
            <person name="Yang L."/>
            <person name="Yu Y."/>
            <person name="Zhang L."/>
            <person name="Zhou S."/>
            <person name="Zhu Q."/>
            <person name="Bennetzen J.L."/>
            <person name="Dawe R.K."/>
            <person name="Jiang J."/>
            <person name="Jiang N."/>
            <person name="Presting G.G."/>
            <person name="Wessler S.R."/>
            <person name="Aluru S."/>
            <person name="Martienssen R.A."/>
            <person name="Clifton S.W."/>
            <person name="McCombie W.R."/>
            <person name="Wing R.A."/>
            <person name="Wilson R.K."/>
        </authorList>
    </citation>
    <scope>NUCLEOTIDE SEQUENCE [LARGE SCALE GENOMIC DNA]</scope>
    <source>
        <strain evidence="8">cv. B73</strain>
    </source>
</reference>
<dbReference type="InterPro" id="IPR038408">
    <property type="entry name" value="GNK2_sf"/>
</dbReference>
<feature type="domain" description="Gnk2-homologous" evidence="6">
    <location>
        <begin position="121"/>
        <end position="227"/>
    </location>
</feature>
<evidence type="ECO:0000256" key="1">
    <source>
        <dbReference type="ARBA" id="ARBA00022729"/>
    </source>
</evidence>
<keyword evidence="4" id="KW-0812">Transmembrane</keyword>
<dbReference type="Pfam" id="PF01657">
    <property type="entry name" value="Stress-antifung"/>
    <property type="match status" value="1"/>
</dbReference>
<keyword evidence="1 5" id="KW-0732">Signal</keyword>
<feature type="chain" id="PRO_5032652352" description="Gnk2-homologous domain-containing protein" evidence="5">
    <location>
        <begin position="32"/>
        <end position="379"/>
    </location>
</feature>
<feature type="region of interest" description="Disordered" evidence="3">
    <location>
        <begin position="356"/>
        <end position="379"/>
    </location>
</feature>
<dbReference type="PROSITE" id="PS51473">
    <property type="entry name" value="GNK2"/>
    <property type="match status" value="1"/>
</dbReference>
<dbReference type="InParanoid" id="A0A804NKT8"/>
<keyword evidence="2" id="KW-0677">Repeat</keyword>
<name>A0A804NKT8_MAIZE</name>
<feature type="signal peptide" evidence="5">
    <location>
        <begin position="1"/>
        <end position="31"/>
    </location>
</feature>
<dbReference type="CDD" id="cd23509">
    <property type="entry name" value="Gnk2-like"/>
    <property type="match status" value="1"/>
</dbReference>
<dbReference type="PANTHER" id="PTHR32099">
    <property type="entry name" value="CYSTEINE-RICH REPEAT SECRETORY PROTEIN"/>
    <property type="match status" value="1"/>
</dbReference>
<dbReference type="InterPro" id="IPR011009">
    <property type="entry name" value="Kinase-like_dom_sf"/>
</dbReference>
<dbReference type="Gene3D" id="3.30.200.20">
    <property type="entry name" value="Phosphorylase Kinase, domain 1"/>
    <property type="match status" value="1"/>
</dbReference>